<protein>
    <submittedName>
        <fullName evidence="5">ABC transporter substrate-binding protein</fullName>
    </submittedName>
</protein>
<dbReference type="Pfam" id="PF00497">
    <property type="entry name" value="SBP_bac_3"/>
    <property type="match status" value="1"/>
</dbReference>
<name>A0A346NL79_9ALTE</name>
<dbReference type="PANTHER" id="PTHR35936">
    <property type="entry name" value="MEMBRANE-BOUND LYTIC MUREIN TRANSGLYCOSYLASE F"/>
    <property type="match status" value="1"/>
</dbReference>
<evidence type="ECO:0000256" key="2">
    <source>
        <dbReference type="ARBA" id="ARBA00022729"/>
    </source>
</evidence>
<feature type="domain" description="Solute-binding protein family 3/N-terminal" evidence="4">
    <location>
        <begin position="25"/>
        <end position="251"/>
    </location>
</feature>
<feature type="signal peptide" evidence="3">
    <location>
        <begin position="1"/>
        <end position="20"/>
    </location>
</feature>
<keyword evidence="6" id="KW-1185">Reference proteome</keyword>
<evidence type="ECO:0000259" key="4">
    <source>
        <dbReference type="SMART" id="SM00062"/>
    </source>
</evidence>
<evidence type="ECO:0000313" key="5">
    <source>
        <dbReference type="EMBL" id="AXR06286.1"/>
    </source>
</evidence>
<reference evidence="5 6" key="1">
    <citation type="submission" date="2018-08" db="EMBL/GenBank/DDBJ databases">
        <title>Salinimonas sediminis sp. nov., a piezophilic bacterium isolated from a deep-sea sediment sample from the New Britain Trench.</title>
        <authorList>
            <person name="Cao J."/>
        </authorList>
    </citation>
    <scope>NUCLEOTIDE SEQUENCE [LARGE SCALE GENOMIC DNA]</scope>
    <source>
        <strain evidence="5 6">N102</strain>
    </source>
</reference>
<accession>A0A346NL79</accession>
<dbReference type="PANTHER" id="PTHR35936:SF25">
    <property type="entry name" value="ABC TRANSPORTER SUBSTRATE-BINDING PROTEIN"/>
    <property type="match status" value="1"/>
</dbReference>
<evidence type="ECO:0000313" key="6">
    <source>
        <dbReference type="Proteomes" id="UP000262073"/>
    </source>
</evidence>
<sequence length="265" mass="30663">MKKTALILFALLLLPTQSWAHAWLKLKIATSEYPPFTSSKMEHDGYINHITKEAFLESGVVVEFTSMPWEDALEATQNGEYDAVSYGNFVRAREDEFFHSKPITAENLIFFTRTDSEIDSWKNLSDLAQYKMGITEGYLYTDELNRFIKDNSNTVEAKTDKENFEALLDGKIDIFPTDDLSGWYLLQRDFNDSQRKQITQLRPFISSVTTHLLVPKGSENGKLVLALFNRGIEQLTLDGKMKRFKRLLKEGYYQTPNKPVNYDRR</sequence>
<evidence type="ECO:0000256" key="3">
    <source>
        <dbReference type="SAM" id="SignalP"/>
    </source>
</evidence>
<dbReference type="KEGG" id="salm:D0Y50_07870"/>
<dbReference type="InterPro" id="IPR001638">
    <property type="entry name" value="Solute-binding_3/MltF_N"/>
</dbReference>
<dbReference type="AlphaFoldDB" id="A0A346NL79"/>
<feature type="chain" id="PRO_5016766612" evidence="3">
    <location>
        <begin position="21"/>
        <end position="265"/>
    </location>
</feature>
<comment type="similarity">
    <text evidence="1">Belongs to the bacterial solute-binding protein 3 family.</text>
</comment>
<dbReference type="RefSeq" id="WP_108566162.1">
    <property type="nucleotide sequence ID" value="NZ_CP031769.1"/>
</dbReference>
<dbReference type="Gene3D" id="3.40.190.10">
    <property type="entry name" value="Periplasmic binding protein-like II"/>
    <property type="match status" value="2"/>
</dbReference>
<dbReference type="SUPFAM" id="SSF53850">
    <property type="entry name" value="Periplasmic binding protein-like II"/>
    <property type="match status" value="1"/>
</dbReference>
<dbReference type="OrthoDB" id="5296159at2"/>
<keyword evidence="2 3" id="KW-0732">Signal</keyword>
<dbReference type="SMART" id="SM00062">
    <property type="entry name" value="PBPb"/>
    <property type="match status" value="1"/>
</dbReference>
<proteinExistence type="inferred from homology"/>
<dbReference type="Proteomes" id="UP000262073">
    <property type="component" value="Chromosome"/>
</dbReference>
<gene>
    <name evidence="5" type="ORF">D0Y50_07870</name>
</gene>
<dbReference type="EMBL" id="CP031769">
    <property type="protein sequence ID" value="AXR06286.1"/>
    <property type="molecule type" value="Genomic_DNA"/>
</dbReference>
<evidence type="ECO:0000256" key="1">
    <source>
        <dbReference type="ARBA" id="ARBA00010333"/>
    </source>
</evidence>
<organism evidence="5 6">
    <name type="scientific">Salinimonas sediminis</name>
    <dbReference type="NCBI Taxonomy" id="2303538"/>
    <lineage>
        <taxon>Bacteria</taxon>
        <taxon>Pseudomonadati</taxon>
        <taxon>Pseudomonadota</taxon>
        <taxon>Gammaproteobacteria</taxon>
        <taxon>Alteromonadales</taxon>
        <taxon>Alteromonadaceae</taxon>
        <taxon>Alteromonas/Salinimonas group</taxon>
        <taxon>Salinimonas</taxon>
    </lineage>
</organism>